<feature type="compositionally biased region" description="Polar residues" evidence="1">
    <location>
        <begin position="66"/>
        <end position="75"/>
    </location>
</feature>
<proteinExistence type="predicted"/>
<gene>
    <name evidence="2" type="ORF">EYF80_042212</name>
</gene>
<reference evidence="2 3" key="1">
    <citation type="submission" date="2019-03" db="EMBL/GenBank/DDBJ databases">
        <title>First draft genome of Liparis tanakae, snailfish: a comprehensive survey of snailfish specific genes.</title>
        <authorList>
            <person name="Kim W."/>
            <person name="Song I."/>
            <person name="Jeong J.-H."/>
            <person name="Kim D."/>
            <person name="Kim S."/>
            <person name="Ryu S."/>
            <person name="Song J.Y."/>
            <person name="Lee S.K."/>
        </authorList>
    </citation>
    <scope>NUCLEOTIDE SEQUENCE [LARGE SCALE GENOMIC DNA]</scope>
    <source>
        <tissue evidence="2">Muscle</tissue>
    </source>
</reference>
<feature type="region of interest" description="Disordered" evidence="1">
    <location>
        <begin position="27"/>
        <end position="94"/>
    </location>
</feature>
<dbReference type="Proteomes" id="UP000314294">
    <property type="component" value="Unassembled WGS sequence"/>
</dbReference>
<sequence length="227" mass="23306">MNCRVTPSMRACRSRYSLYSVLNSGAARGDGGRSGSDSVTRGSSSQRGGAFSLSATSASSRRHAVNNESKSTRGSIDSPFPPSPAARSAGLALPDRRDTRGFLLARGSVYSSGGGGFGDESGELGVQPLLLCVRQPVPLQPEDELGPGVGPQGQQVGEPLPEPPLPHAALPVGRARRPLLLGRYGGVVDDAPFCGGGGEERAGPAGVSGFGQAGQRRARSAYPHLLT</sequence>
<feature type="compositionally biased region" description="Low complexity" evidence="1">
    <location>
        <begin position="35"/>
        <end position="45"/>
    </location>
</feature>
<dbReference type="EMBL" id="SRLO01000734">
    <property type="protein sequence ID" value="TNN47609.1"/>
    <property type="molecule type" value="Genomic_DNA"/>
</dbReference>
<comment type="caution">
    <text evidence="2">The sequence shown here is derived from an EMBL/GenBank/DDBJ whole genome shotgun (WGS) entry which is preliminary data.</text>
</comment>
<name>A0A4Z2G240_9TELE</name>
<accession>A0A4Z2G240</accession>
<evidence type="ECO:0000313" key="2">
    <source>
        <dbReference type="EMBL" id="TNN47609.1"/>
    </source>
</evidence>
<evidence type="ECO:0000256" key="1">
    <source>
        <dbReference type="SAM" id="MobiDB-lite"/>
    </source>
</evidence>
<feature type="region of interest" description="Disordered" evidence="1">
    <location>
        <begin position="197"/>
        <end position="227"/>
    </location>
</feature>
<keyword evidence="3" id="KW-1185">Reference proteome</keyword>
<evidence type="ECO:0000313" key="3">
    <source>
        <dbReference type="Proteomes" id="UP000314294"/>
    </source>
</evidence>
<organism evidence="2 3">
    <name type="scientific">Liparis tanakae</name>
    <name type="common">Tanaka's snailfish</name>
    <dbReference type="NCBI Taxonomy" id="230148"/>
    <lineage>
        <taxon>Eukaryota</taxon>
        <taxon>Metazoa</taxon>
        <taxon>Chordata</taxon>
        <taxon>Craniata</taxon>
        <taxon>Vertebrata</taxon>
        <taxon>Euteleostomi</taxon>
        <taxon>Actinopterygii</taxon>
        <taxon>Neopterygii</taxon>
        <taxon>Teleostei</taxon>
        <taxon>Neoteleostei</taxon>
        <taxon>Acanthomorphata</taxon>
        <taxon>Eupercaria</taxon>
        <taxon>Perciformes</taxon>
        <taxon>Cottioidei</taxon>
        <taxon>Cottales</taxon>
        <taxon>Liparidae</taxon>
        <taxon>Liparis</taxon>
    </lineage>
</organism>
<dbReference type="AlphaFoldDB" id="A0A4Z2G240"/>
<protein>
    <submittedName>
        <fullName evidence="2">Uncharacterized protein</fullName>
    </submittedName>
</protein>